<feature type="transmembrane region" description="Helical" evidence="10">
    <location>
        <begin position="156"/>
        <end position="179"/>
    </location>
</feature>
<reference evidence="13" key="1">
    <citation type="submission" date="2016-10" db="EMBL/GenBank/DDBJ databases">
        <authorList>
            <person name="Varghese N."/>
            <person name="Submissions S."/>
        </authorList>
    </citation>
    <scope>NUCLEOTIDE SEQUENCE [LARGE SCALE GENOMIC DNA]</scope>
    <source>
        <strain evidence="13">DSM 23439</strain>
    </source>
</reference>
<keyword evidence="4" id="KW-0597">Phosphoprotein</keyword>
<keyword evidence="13" id="KW-1185">Reference proteome</keyword>
<dbReference type="EC" id="2.7.13.3" evidence="3"/>
<protein>
    <recommendedName>
        <fullName evidence="3">histidine kinase</fullName>
        <ecNumber evidence="3">2.7.13.3</ecNumber>
    </recommendedName>
</protein>
<proteinExistence type="predicted"/>
<evidence type="ECO:0000259" key="11">
    <source>
        <dbReference type="PROSITE" id="PS50109"/>
    </source>
</evidence>
<name>A0A1I1J682_9GAMM</name>
<dbReference type="SUPFAM" id="SSF55874">
    <property type="entry name" value="ATPase domain of HSP90 chaperone/DNA topoisomerase II/histidine kinase"/>
    <property type="match status" value="1"/>
</dbReference>
<keyword evidence="5" id="KW-0808">Transferase</keyword>
<keyword evidence="7 12" id="KW-0418">Kinase</keyword>
<dbReference type="PANTHER" id="PTHR45436">
    <property type="entry name" value="SENSOR HISTIDINE KINASE YKOH"/>
    <property type="match status" value="1"/>
</dbReference>
<evidence type="ECO:0000256" key="5">
    <source>
        <dbReference type="ARBA" id="ARBA00022679"/>
    </source>
</evidence>
<dbReference type="PRINTS" id="PR00344">
    <property type="entry name" value="BCTRLSENSOR"/>
</dbReference>
<feature type="transmembrane region" description="Helical" evidence="10">
    <location>
        <begin position="12"/>
        <end position="31"/>
    </location>
</feature>
<dbReference type="InterPro" id="IPR050428">
    <property type="entry name" value="TCS_sensor_his_kinase"/>
</dbReference>
<dbReference type="Gene3D" id="1.10.287.130">
    <property type="match status" value="1"/>
</dbReference>
<dbReference type="InterPro" id="IPR036097">
    <property type="entry name" value="HisK_dim/P_sf"/>
</dbReference>
<feature type="domain" description="Histidine kinase" evidence="11">
    <location>
        <begin position="239"/>
        <end position="439"/>
    </location>
</feature>
<dbReference type="InterPro" id="IPR003594">
    <property type="entry name" value="HATPase_dom"/>
</dbReference>
<comment type="catalytic activity">
    <reaction evidence="1">
        <text>ATP + protein L-histidine = ADP + protein N-phospho-L-histidine.</text>
        <dbReference type="EC" id="2.7.13.3"/>
    </reaction>
</comment>
<dbReference type="InterPro" id="IPR005467">
    <property type="entry name" value="His_kinase_dom"/>
</dbReference>
<dbReference type="SUPFAM" id="SSF47384">
    <property type="entry name" value="Homodimeric domain of signal transducing histidine kinase"/>
    <property type="match status" value="1"/>
</dbReference>
<evidence type="ECO:0000256" key="1">
    <source>
        <dbReference type="ARBA" id="ARBA00000085"/>
    </source>
</evidence>
<dbReference type="InterPro" id="IPR036890">
    <property type="entry name" value="HATPase_C_sf"/>
</dbReference>
<evidence type="ECO:0000256" key="7">
    <source>
        <dbReference type="ARBA" id="ARBA00022777"/>
    </source>
</evidence>
<evidence type="ECO:0000256" key="8">
    <source>
        <dbReference type="ARBA" id="ARBA00022989"/>
    </source>
</evidence>
<evidence type="ECO:0000313" key="12">
    <source>
        <dbReference type="EMBL" id="SFC44077.1"/>
    </source>
</evidence>
<dbReference type="GO" id="GO:0000155">
    <property type="term" value="F:phosphorelay sensor kinase activity"/>
    <property type="evidence" value="ECO:0007669"/>
    <property type="project" value="InterPro"/>
</dbReference>
<dbReference type="Gene3D" id="3.30.565.10">
    <property type="entry name" value="Histidine kinase-like ATPase, C-terminal domain"/>
    <property type="match status" value="1"/>
</dbReference>
<organism evidence="12 13">
    <name type="scientific">Kushneria avicenniae</name>
    <dbReference type="NCBI Taxonomy" id="402385"/>
    <lineage>
        <taxon>Bacteria</taxon>
        <taxon>Pseudomonadati</taxon>
        <taxon>Pseudomonadota</taxon>
        <taxon>Gammaproteobacteria</taxon>
        <taxon>Oceanospirillales</taxon>
        <taxon>Halomonadaceae</taxon>
        <taxon>Kushneria</taxon>
    </lineage>
</organism>
<evidence type="ECO:0000256" key="10">
    <source>
        <dbReference type="SAM" id="Phobius"/>
    </source>
</evidence>
<dbReference type="STRING" id="402385.SAMN05421848_1370"/>
<comment type="subcellular location">
    <subcellularLocation>
        <location evidence="2">Membrane</location>
    </subcellularLocation>
</comment>
<dbReference type="Pfam" id="PF02518">
    <property type="entry name" value="HATPase_c"/>
    <property type="match status" value="1"/>
</dbReference>
<gene>
    <name evidence="12" type="ORF">SAMN05421848_1370</name>
</gene>
<evidence type="ECO:0000256" key="2">
    <source>
        <dbReference type="ARBA" id="ARBA00004370"/>
    </source>
</evidence>
<keyword evidence="6 10" id="KW-0812">Transmembrane</keyword>
<accession>A0A1I1J682</accession>
<evidence type="ECO:0000313" key="13">
    <source>
        <dbReference type="Proteomes" id="UP000199046"/>
    </source>
</evidence>
<dbReference type="EMBL" id="FOLY01000003">
    <property type="protein sequence ID" value="SFC44077.1"/>
    <property type="molecule type" value="Genomic_DNA"/>
</dbReference>
<dbReference type="AlphaFoldDB" id="A0A1I1J682"/>
<evidence type="ECO:0000256" key="3">
    <source>
        <dbReference type="ARBA" id="ARBA00012438"/>
    </source>
</evidence>
<dbReference type="RefSeq" id="WP_245742858.1">
    <property type="nucleotide sequence ID" value="NZ_FOLY01000003.1"/>
</dbReference>
<evidence type="ECO:0000256" key="9">
    <source>
        <dbReference type="ARBA" id="ARBA00023136"/>
    </source>
</evidence>
<dbReference type="SMART" id="SM00387">
    <property type="entry name" value="HATPase_c"/>
    <property type="match status" value="1"/>
</dbReference>
<evidence type="ECO:0000256" key="6">
    <source>
        <dbReference type="ARBA" id="ARBA00022692"/>
    </source>
</evidence>
<keyword evidence="9 10" id="KW-0472">Membrane</keyword>
<dbReference type="PANTHER" id="PTHR45436:SF5">
    <property type="entry name" value="SENSOR HISTIDINE KINASE TRCS"/>
    <property type="match status" value="1"/>
</dbReference>
<dbReference type="GO" id="GO:0005886">
    <property type="term" value="C:plasma membrane"/>
    <property type="evidence" value="ECO:0007669"/>
    <property type="project" value="TreeGrafter"/>
</dbReference>
<keyword evidence="8 10" id="KW-1133">Transmembrane helix</keyword>
<sequence>MFRPDRRSLRLRLLGTLAIVALMVVALTWLLHGMLLDRLAREFLSDRLQQEALYSVRHLQNTNDPERPMARTVTGNVEIFHHFYLLDAEGHVQSSHPDLMSALAPLLKGPTEQAEEVQWRDHRLLLWRTRFMLDGHPATLVIGEDFASVERGLARLHLWIGAISAAVLLVLLLLNLVAVNRALRPFSRLARQLVELQRGTRARLEIETVSELDAPIEQLNAFLDDQERRQQRSRESLANLSHAIRTPLTAVIQSLRSRRTLDETRRARLLERLDDIDEKLDAELRRSRIAGPHTGQQCTTMSDINSLLEMFSSLYPEVMFALEAGTHTADYQLPMERQDGMEMLGIVLDNAGKWGRQRVELTLCSHPPGLRLEDDGPGVPEARLPRLGQRGWRLDEQRHGHGLGLSILAQLMERYGGRIRYARASMGGLRIDIDFPPAR</sequence>
<evidence type="ECO:0000256" key="4">
    <source>
        <dbReference type="ARBA" id="ARBA00022553"/>
    </source>
</evidence>
<dbReference type="InterPro" id="IPR004358">
    <property type="entry name" value="Sig_transdc_His_kin-like_C"/>
</dbReference>
<dbReference type="PROSITE" id="PS50109">
    <property type="entry name" value="HIS_KIN"/>
    <property type="match status" value="1"/>
</dbReference>
<dbReference type="Proteomes" id="UP000199046">
    <property type="component" value="Unassembled WGS sequence"/>
</dbReference>